<dbReference type="EMBL" id="LAZR01000180">
    <property type="protein sequence ID" value="KKN83746.1"/>
    <property type="molecule type" value="Genomic_DNA"/>
</dbReference>
<dbReference type="GO" id="GO:0016491">
    <property type="term" value="F:oxidoreductase activity"/>
    <property type="evidence" value="ECO:0007669"/>
    <property type="project" value="UniProtKB-KW"/>
</dbReference>
<evidence type="ECO:0000313" key="4">
    <source>
        <dbReference type="EMBL" id="KKN83746.1"/>
    </source>
</evidence>
<dbReference type="NCBIfam" id="TIGR00557">
    <property type="entry name" value="pdxA"/>
    <property type="match status" value="1"/>
</dbReference>
<keyword evidence="2" id="KW-0560">Oxidoreductase</keyword>
<evidence type="ECO:0000256" key="2">
    <source>
        <dbReference type="ARBA" id="ARBA00023002"/>
    </source>
</evidence>
<evidence type="ECO:0000256" key="3">
    <source>
        <dbReference type="ARBA" id="ARBA00023027"/>
    </source>
</evidence>
<dbReference type="SUPFAM" id="SSF53659">
    <property type="entry name" value="Isocitrate/Isopropylmalate dehydrogenase-like"/>
    <property type="match status" value="1"/>
</dbReference>
<dbReference type="GO" id="GO:0046872">
    <property type="term" value="F:metal ion binding"/>
    <property type="evidence" value="ECO:0007669"/>
    <property type="project" value="UniProtKB-KW"/>
</dbReference>
<reference evidence="4" key="1">
    <citation type="journal article" date="2015" name="Nature">
        <title>Complex archaea that bridge the gap between prokaryotes and eukaryotes.</title>
        <authorList>
            <person name="Spang A."/>
            <person name="Saw J.H."/>
            <person name="Jorgensen S.L."/>
            <person name="Zaremba-Niedzwiedzka K."/>
            <person name="Martijn J."/>
            <person name="Lind A.E."/>
            <person name="van Eijk R."/>
            <person name="Schleper C."/>
            <person name="Guy L."/>
            <person name="Ettema T.J."/>
        </authorList>
    </citation>
    <scope>NUCLEOTIDE SEQUENCE</scope>
</reference>
<dbReference type="AlphaFoldDB" id="A0A0F9WD16"/>
<organism evidence="4">
    <name type="scientific">marine sediment metagenome</name>
    <dbReference type="NCBI Taxonomy" id="412755"/>
    <lineage>
        <taxon>unclassified sequences</taxon>
        <taxon>metagenomes</taxon>
        <taxon>ecological metagenomes</taxon>
    </lineage>
</organism>
<evidence type="ECO:0008006" key="5">
    <source>
        <dbReference type="Google" id="ProtNLM"/>
    </source>
</evidence>
<keyword evidence="3" id="KW-0520">NAD</keyword>
<dbReference type="PANTHER" id="PTHR30004:SF6">
    <property type="entry name" value="D-THREONATE 4-PHOSPHATE DEHYDROGENASE"/>
    <property type="match status" value="1"/>
</dbReference>
<dbReference type="Pfam" id="PF04166">
    <property type="entry name" value="PdxA"/>
    <property type="match status" value="1"/>
</dbReference>
<comment type="caution">
    <text evidence="4">The sequence shown here is derived from an EMBL/GenBank/DDBJ whole genome shotgun (WGS) entry which is preliminary data.</text>
</comment>
<proteinExistence type="predicted"/>
<dbReference type="InterPro" id="IPR005255">
    <property type="entry name" value="PdxA_fam"/>
</dbReference>
<dbReference type="Gene3D" id="3.40.718.10">
    <property type="entry name" value="Isopropylmalate Dehydrogenase"/>
    <property type="match status" value="1"/>
</dbReference>
<gene>
    <name evidence="4" type="ORF">LCGC14_0295710</name>
</gene>
<dbReference type="GO" id="GO:0051287">
    <property type="term" value="F:NAD binding"/>
    <property type="evidence" value="ECO:0007669"/>
    <property type="project" value="InterPro"/>
</dbReference>
<sequence length="334" mass="36086">MGDPCGIGAEIIIKALADEALRERARFLVFGLSEQLSYTADQIEQNWPFARDHHEDVRRYSESVVVLDYDEFSLPPAMPRGSSRLGGEASLAFCDGAIEAARVGLVDAIVTGPISKTSWTLAGQKKFPGHTELLADRFKSRHVAMMFVAPQMKVVLATIHRPLFEVRNHFTIGCVFNPIDLADAALRRWWGIESPKIVVCGVNPHAGEGGQFGDEEQRIIAPAVLMANEAGMTVSGPFPADTVFVKAAAGAYDCVVAMYHDQGLIPIKLLAWREAVNLTLGLPIIRTSPDHGTAFDIAGRSRADESSMKAAINLAIDLAVKAPAVTPAEDDPGE</sequence>
<accession>A0A0F9WD16</accession>
<dbReference type="PANTHER" id="PTHR30004">
    <property type="entry name" value="4-HYDROXYTHREONINE-4-PHOSPHATE DEHYDROGENASE"/>
    <property type="match status" value="1"/>
</dbReference>
<keyword evidence="1" id="KW-0479">Metal-binding</keyword>
<protein>
    <recommendedName>
        <fullName evidence="5">4-hydroxythreonine-4-phosphate dehydrogenase</fullName>
    </recommendedName>
</protein>
<evidence type="ECO:0000256" key="1">
    <source>
        <dbReference type="ARBA" id="ARBA00022723"/>
    </source>
</evidence>
<name>A0A0F9WD16_9ZZZZ</name>